<dbReference type="SUPFAM" id="SSF55781">
    <property type="entry name" value="GAF domain-like"/>
    <property type="match status" value="1"/>
</dbReference>
<dbReference type="PRINTS" id="PR00344">
    <property type="entry name" value="BCTRLSENSOR"/>
</dbReference>
<dbReference type="Gene3D" id="1.10.287.130">
    <property type="match status" value="1"/>
</dbReference>
<feature type="transmembrane region" description="Helical" evidence="9">
    <location>
        <begin position="199"/>
        <end position="218"/>
    </location>
</feature>
<dbReference type="Gene3D" id="3.30.565.10">
    <property type="entry name" value="Histidine kinase-like ATPase, C-terminal domain"/>
    <property type="match status" value="1"/>
</dbReference>
<dbReference type="SUPFAM" id="SSF55874">
    <property type="entry name" value="ATPase domain of HSP90 chaperone/DNA topoisomerase II/histidine kinase"/>
    <property type="match status" value="1"/>
</dbReference>
<dbReference type="PANTHER" id="PTHR43065:SF10">
    <property type="entry name" value="PEROXIDE STRESS-ACTIVATED HISTIDINE KINASE MAK3"/>
    <property type="match status" value="1"/>
</dbReference>
<keyword evidence="7 11" id="KW-0067">ATP-binding</keyword>
<reference evidence="11 12" key="1">
    <citation type="journal article" date="2023" name="ISME J.">
        <title>Cultivation and genomic characterization of novel and ubiquitous marine nitrite-oxidizing bacteria from the Nitrospirales.</title>
        <authorList>
            <person name="Mueller A.J."/>
            <person name="Daebeler A."/>
            <person name="Herbold C.W."/>
            <person name="Kirkegaard R.H."/>
            <person name="Daims H."/>
        </authorList>
    </citation>
    <scope>NUCLEOTIDE SEQUENCE [LARGE SCALE GENOMIC DNA]</scope>
    <source>
        <strain evidence="11 12">EB</strain>
    </source>
</reference>
<dbReference type="InterPro" id="IPR005467">
    <property type="entry name" value="His_kinase_dom"/>
</dbReference>
<dbReference type="PANTHER" id="PTHR43065">
    <property type="entry name" value="SENSOR HISTIDINE KINASE"/>
    <property type="match status" value="1"/>
</dbReference>
<dbReference type="EMBL" id="JAQOUE010000001">
    <property type="protein sequence ID" value="MDT7042986.1"/>
    <property type="molecule type" value="Genomic_DNA"/>
</dbReference>
<keyword evidence="12" id="KW-1185">Reference proteome</keyword>
<dbReference type="RefSeq" id="WP_313833461.1">
    <property type="nucleotide sequence ID" value="NZ_JAQOUE010000001.1"/>
</dbReference>
<dbReference type="InterPro" id="IPR031621">
    <property type="entry name" value="HisKA_7TM"/>
</dbReference>
<evidence type="ECO:0000256" key="9">
    <source>
        <dbReference type="SAM" id="Phobius"/>
    </source>
</evidence>
<dbReference type="Proteomes" id="UP001250932">
    <property type="component" value="Unassembled WGS sequence"/>
</dbReference>
<comment type="caution">
    <text evidence="11">The sequence shown here is derived from an EMBL/GenBank/DDBJ whole genome shotgun (WGS) entry which is preliminary data.</text>
</comment>
<keyword evidence="5" id="KW-0547">Nucleotide-binding</keyword>
<dbReference type="InterPro" id="IPR004358">
    <property type="entry name" value="Sig_transdc_His_kin-like_C"/>
</dbReference>
<feature type="transmembrane region" description="Helical" evidence="9">
    <location>
        <begin position="230"/>
        <end position="251"/>
    </location>
</feature>
<feature type="transmembrane region" description="Helical" evidence="9">
    <location>
        <begin position="95"/>
        <end position="117"/>
    </location>
</feature>
<feature type="transmembrane region" description="Helical" evidence="9">
    <location>
        <begin position="60"/>
        <end position="83"/>
    </location>
</feature>
<keyword evidence="9" id="KW-1133">Transmembrane helix</keyword>
<dbReference type="InterPro" id="IPR029016">
    <property type="entry name" value="GAF-like_dom_sf"/>
</dbReference>
<feature type="transmembrane region" description="Helical" evidence="9">
    <location>
        <begin position="172"/>
        <end position="193"/>
    </location>
</feature>
<keyword evidence="9" id="KW-0472">Membrane</keyword>
<dbReference type="InterPro" id="IPR036097">
    <property type="entry name" value="HisK_dim/P_sf"/>
</dbReference>
<keyword evidence="9" id="KW-0812">Transmembrane</keyword>
<evidence type="ECO:0000313" key="11">
    <source>
        <dbReference type="EMBL" id="MDT7042986.1"/>
    </source>
</evidence>
<evidence type="ECO:0000256" key="8">
    <source>
        <dbReference type="ARBA" id="ARBA00023012"/>
    </source>
</evidence>
<comment type="catalytic activity">
    <reaction evidence="1">
        <text>ATP + protein L-histidine = ADP + protein N-phospho-L-histidine.</text>
        <dbReference type="EC" id="2.7.13.3"/>
    </reaction>
</comment>
<evidence type="ECO:0000313" key="12">
    <source>
        <dbReference type="Proteomes" id="UP001250932"/>
    </source>
</evidence>
<dbReference type="Pfam" id="PF00512">
    <property type="entry name" value="HisKA"/>
    <property type="match status" value="1"/>
</dbReference>
<sequence>MNPFALAGFLTSISSLVFGFFVFSRNPTRRFNQLWLAFTMAVALWGLGSIWIALESDPSRALLAWRIAFAVSVIWIPIVFLHFTCVFSGFSHPRLLMASYFGATLFVPLILTSPHFFSGVRFVFASFYYSTPGPLLFTFFTVGWLGLICYSHFLLVQAFRQSSDAKRAQIKYFFIATAVGYAGGSLEFLPIFGFDLYPWGHFAIPFYPIIMAYAIVKYRLMDTSIVLEKGLSYLTLFFVAAIPAFGILLWAQHLYFGSISYPFSATMLVIFHFLVLGSYTIKTRAEEAIGRKFFKERYETAHTLSQFSKALVSILDFRTLTEEIIRTLKRVMAIRHATLYIWDKQKNLYTLVAPTQHPITTSIQFGNTHELPIQLRQHHEPLVREELEDLEITDHSKRLSQNLKALGVEVCLPFLNIHNQLIGFCMLGSRHTGTGYSTEDLQLLTTLGRNAAIALENALLYEDLKQSQSLIQRNNQLRSLEIMAGGFAHEIRNPLTSIKTFVHLAPHRIGDHDFLRHFGRIVTEDVTRIERLCQEVLQYSHHPVPQFFEEDIHEIIDSCLYSTQVKANGKQVQIKKIFAEDLPPIRLDRQQLKQVFLNIFFNALEAMHGENQTLTVRTYWVHTPTDETWAQIEISDSGHGIGHKELEHIFDPFFTTKHESQEHEGTGLGLAIAHQIIQAHGGHIEVNSQIGLGTTFLITLPIPVSSDPQQMAFSF</sequence>
<keyword evidence="4" id="KW-0808">Transferase</keyword>
<dbReference type="Pfam" id="PF01590">
    <property type="entry name" value="GAF"/>
    <property type="match status" value="1"/>
</dbReference>
<feature type="transmembrane region" description="Helical" evidence="9">
    <location>
        <begin position="35"/>
        <end position="54"/>
    </location>
</feature>
<dbReference type="GO" id="GO:0005524">
    <property type="term" value="F:ATP binding"/>
    <property type="evidence" value="ECO:0007669"/>
    <property type="project" value="UniProtKB-KW"/>
</dbReference>
<evidence type="ECO:0000259" key="10">
    <source>
        <dbReference type="PROSITE" id="PS50109"/>
    </source>
</evidence>
<evidence type="ECO:0000256" key="1">
    <source>
        <dbReference type="ARBA" id="ARBA00000085"/>
    </source>
</evidence>
<feature type="transmembrane region" description="Helical" evidence="9">
    <location>
        <begin position="6"/>
        <end position="23"/>
    </location>
</feature>
<accession>A0ABU3K9A6</accession>
<dbReference type="Pfam" id="PF16927">
    <property type="entry name" value="HisKA_7TM"/>
    <property type="match status" value="1"/>
</dbReference>
<evidence type="ECO:0000256" key="4">
    <source>
        <dbReference type="ARBA" id="ARBA00022679"/>
    </source>
</evidence>
<evidence type="ECO:0000256" key="5">
    <source>
        <dbReference type="ARBA" id="ARBA00022741"/>
    </source>
</evidence>
<feature type="domain" description="Histidine kinase" evidence="10">
    <location>
        <begin position="486"/>
        <end position="704"/>
    </location>
</feature>
<dbReference type="CDD" id="cd00082">
    <property type="entry name" value="HisKA"/>
    <property type="match status" value="1"/>
</dbReference>
<dbReference type="SMART" id="SM00387">
    <property type="entry name" value="HATPase_c"/>
    <property type="match status" value="1"/>
</dbReference>
<dbReference type="SMART" id="SM00065">
    <property type="entry name" value="GAF"/>
    <property type="match status" value="1"/>
</dbReference>
<feature type="transmembrane region" description="Helical" evidence="9">
    <location>
        <begin position="263"/>
        <end position="281"/>
    </location>
</feature>
<dbReference type="InterPro" id="IPR003661">
    <property type="entry name" value="HisK_dim/P_dom"/>
</dbReference>
<dbReference type="InterPro" id="IPR003018">
    <property type="entry name" value="GAF"/>
</dbReference>
<proteinExistence type="predicted"/>
<keyword evidence="3" id="KW-0597">Phosphoprotein</keyword>
<gene>
    <name evidence="11" type="ORF">PPG34_11530</name>
</gene>
<dbReference type="EC" id="2.7.13.3" evidence="2"/>
<protein>
    <recommendedName>
        <fullName evidence="2">histidine kinase</fullName>
        <ecNumber evidence="2">2.7.13.3</ecNumber>
    </recommendedName>
</protein>
<evidence type="ECO:0000256" key="3">
    <source>
        <dbReference type="ARBA" id="ARBA00022553"/>
    </source>
</evidence>
<evidence type="ECO:0000256" key="2">
    <source>
        <dbReference type="ARBA" id="ARBA00012438"/>
    </source>
</evidence>
<dbReference type="SUPFAM" id="SSF47384">
    <property type="entry name" value="Homodimeric domain of signal transducing histidine kinase"/>
    <property type="match status" value="1"/>
</dbReference>
<keyword evidence="6" id="KW-0418">Kinase</keyword>
<feature type="transmembrane region" description="Helical" evidence="9">
    <location>
        <begin position="137"/>
        <end position="160"/>
    </location>
</feature>
<dbReference type="InterPro" id="IPR036890">
    <property type="entry name" value="HATPase_C_sf"/>
</dbReference>
<organism evidence="11 12">
    <name type="scientific">Candidatus Nitronereus thalassa</name>
    <dbReference type="NCBI Taxonomy" id="3020898"/>
    <lineage>
        <taxon>Bacteria</taxon>
        <taxon>Pseudomonadati</taxon>
        <taxon>Nitrospirota</taxon>
        <taxon>Nitrospiria</taxon>
        <taxon>Nitrospirales</taxon>
        <taxon>Nitrospiraceae</taxon>
        <taxon>Candidatus Nitronereus</taxon>
    </lineage>
</organism>
<dbReference type="InterPro" id="IPR003594">
    <property type="entry name" value="HATPase_dom"/>
</dbReference>
<dbReference type="SMART" id="SM00388">
    <property type="entry name" value="HisKA"/>
    <property type="match status" value="1"/>
</dbReference>
<dbReference type="PROSITE" id="PS50109">
    <property type="entry name" value="HIS_KIN"/>
    <property type="match status" value="1"/>
</dbReference>
<name>A0ABU3K9A6_9BACT</name>
<dbReference type="Pfam" id="PF02518">
    <property type="entry name" value="HATPase_c"/>
    <property type="match status" value="1"/>
</dbReference>
<evidence type="ECO:0000256" key="7">
    <source>
        <dbReference type="ARBA" id="ARBA00022840"/>
    </source>
</evidence>
<evidence type="ECO:0000256" key="6">
    <source>
        <dbReference type="ARBA" id="ARBA00022777"/>
    </source>
</evidence>
<dbReference type="Gene3D" id="3.30.450.40">
    <property type="match status" value="1"/>
</dbReference>
<keyword evidence="8" id="KW-0902">Two-component regulatory system</keyword>